<evidence type="ECO:0000313" key="3">
    <source>
        <dbReference type="EMBL" id="KAK4516854.1"/>
    </source>
</evidence>
<keyword evidence="2" id="KW-0812">Transmembrane</keyword>
<gene>
    <name evidence="3" type="ORF">ATC70_000179</name>
</gene>
<keyword evidence="4" id="KW-1185">Reference proteome</keyword>
<organism evidence="3 4">
    <name type="scientific">Mucor velutinosus</name>
    <dbReference type="NCBI Taxonomy" id="708070"/>
    <lineage>
        <taxon>Eukaryota</taxon>
        <taxon>Fungi</taxon>
        <taxon>Fungi incertae sedis</taxon>
        <taxon>Mucoromycota</taxon>
        <taxon>Mucoromycotina</taxon>
        <taxon>Mucoromycetes</taxon>
        <taxon>Mucorales</taxon>
        <taxon>Mucorineae</taxon>
        <taxon>Mucoraceae</taxon>
        <taxon>Mucor</taxon>
    </lineage>
</organism>
<protein>
    <submittedName>
        <fullName evidence="3">Uncharacterized protein</fullName>
    </submittedName>
</protein>
<feature type="transmembrane region" description="Helical" evidence="2">
    <location>
        <begin position="221"/>
        <end position="237"/>
    </location>
</feature>
<name>A0AAN7DHR4_9FUNG</name>
<evidence type="ECO:0000313" key="4">
    <source>
        <dbReference type="Proteomes" id="UP001304243"/>
    </source>
</evidence>
<proteinExistence type="predicted"/>
<sequence length="259" mass="29931">MSPTTRNRSAALQLGITSDTTTTAASPKRKTTGYRAGTKPKAANAAALTVASEAIDVRPTAEEIEQKKQQIMEEEEVQEEKKRKQQDKKNDNKRRNKLRDEAYQIVNDFKDDQENIWQALLAAINDFKLKRTKSKKPPISEMQIFRMCFAFYTLRFRHQTELNMSNYNKRYLGMNFCDKVGDWLLIFKKVDAALIEQNPPEETMLLYIAIRGQNDRSWRPCFLYFTAFIFSFFLMNLKSREGSSSVFDIGRYGQPGASC</sequence>
<dbReference type="Proteomes" id="UP001304243">
    <property type="component" value="Unassembled WGS sequence"/>
</dbReference>
<accession>A0AAN7DHR4</accession>
<evidence type="ECO:0000256" key="1">
    <source>
        <dbReference type="SAM" id="MobiDB-lite"/>
    </source>
</evidence>
<keyword evidence="2" id="KW-0472">Membrane</keyword>
<feature type="compositionally biased region" description="Basic and acidic residues" evidence="1">
    <location>
        <begin position="79"/>
        <end position="90"/>
    </location>
</feature>
<dbReference type="RefSeq" id="XP_064683520.1">
    <property type="nucleotide sequence ID" value="XM_064819600.1"/>
</dbReference>
<dbReference type="GeneID" id="89943881"/>
<feature type="compositionally biased region" description="Polar residues" evidence="1">
    <location>
        <begin position="1"/>
        <end position="25"/>
    </location>
</feature>
<dbReference type="EMBL" id="JASEJX010000013">
    <property type="protein sequence ID" value="KAK4516854.1"/>
    <property type="molecule type" value="Genomic_DNA"/>
</dbReference>
<keyword evidence="2" id="KW-1133">Transmembrane helix</keyword>
<reference evidence="3 4" key="1">
    <citation type="submission" date="2022-11" db="EMBL/GenBank/DDBJ databases">
        <title>Mucor velutinosus strain NIH1002 WGS.</title>
        <authorList>
            <person name="Subramanian P."/>
            <person name="Mullikin J.C."/>
            <person name="Segre J.A."/>
            <person name="Zelazny A.M."/>
        </authorList>
    </citation>
    <scope>NUCLEOTIDE SEQUENCE [LARGE SCALE GENOMIC DNA]</scope>
    <source>
        <strain evidence="3 4">NIH1002</strain>
    </source>
</reference>
<dbReference type="AlphaFoldDB" id="A0AAN7DHR4"/>
<evidence type="ECO:0000256" key="2">
    <source>
        <dbReference type="SAM" id="Phobius"/>
    </source>
</evidence>
<comment type="caution">
    <text evidence="3">The sequence shown here is derived from an EMBL/GenBank/DDBJ whole genome shotgun (WGS) entry which is preliminary data.</text>
</comment>
<feature type="region of interest" description="Disordered" evidence="1">
    <location>
        <begin position="1"/>
        <end position="44"/>
    </location>
</feature>
<feature type="region of interest" description="Disordered" evidence="1">
    <location>
        <begin position="71"/>
        <end position="96"/>
    </location>
</feature>